<dbReference type="OrthoDB" id="311718at2"/>
<reference evidence="7 8" key="1">
    <citation type="submission" date="2018-04" db="EMBL/GenBank/DDBJ databases">
        <title>Thalassorhabdus spongiae gen. nov., sp. nov., isolated from a marine sponge in South-West Iceland.</title>
        <authorList>
            <person name="Knobloch S."/>
            <person name="Daussin A."/>
            <person name="Johannsson R."/>
            <person name="Marteinsson V.T."/>
        </authorList>
    </citation>
    <scope>NUCLEOTIDE SEQUENCE [LARGE SCALE GENOMIC DNA]</scope>
    <source>
        <strain evidence="7 8">Hp12</strain>
    </source>
</reference>
<keyword evidence="5" id="KW-0411">Iron-sulfur</keyword>
<sequence length="186" mass="20136">MTDKKNEEHSCQISRRQFLKYSGAGAAAASTVTVSLFPGTAAAQNVRARVQPYPRIKVAQLSDLKENQPLDFNYPDDHNGSSCMVVRTGVECGGGVGSKRDVVAFSQLCTHQGGPLNGQYKAVSEHRVLGPCPFHLSLFDVRRHGIIVSGQAYESLPQILLEVEGDDVYAVGIMGLLFGRNENVMA</sequence>
<feature type="domain" description="Rieske" evidence="6">
    <location>
        <begin position="102"/>
        <end position="170"/>
    </location>
</feature>
<keyword evidence="1" id="KW-0001">2Fe-2S</keyword>
<evidence type="ECO:0000256" key="3">
    <source>
        <dbReference type="ARBA" id="ARBA00022729"/>
    </source>
</evidence>
<dbReference type="InterPro" id="IPR019546">
    <property type="entry name" value="TAT_signal_bac_arc"/>
</dbReference>
<keyword evidence="4" id="KW-0408">Iron</keyword>
<dbReference type="Pfam" id="PF10518">
    <property type="entry name" value="TAT_signal"/>
    <property type="match status" value="1"/>
</dbReference>
<gene>
    <name evidence="7" type="ORF">DC094_05580</name>
</gene>
<evidence type="ECO:0000313" key="8">
    <source>
        <dbReference type="Proteomes" id="UP000244906"/>
    </source>
</evidence>
<dbReference type="RefSeq" id="WP_116686060.1">
    <property type="nucleotide sequence ID" value="NZ_CAWNYD010000001.1"/>
</dbReference>
<keyword evidence="3" id="KW-0732">Signal</keyword>
<dbReference type="NCBIfam" id="TIGR01409">
    <property type="entry name" value="TAT_signal_seq"/>
    <property type="match status" value="1"/>
</dbReference>
<dbReference type="InterPro" id="IPR006311">
    <property type="entry name" value="TAT_signal"/>
</dbReference>
<keyword evidence="2" id="KW-0479">Metal-binding</keyword>
<evidence type="ECO:0000256" key="5">
    <source>
        <dbReference type="ARBA" id="ARBA00023014"/>
    </source>
</evidence>
<comment type="caution">
    <text evidence="7">The sequence shown here is derived from an EMBL/GenBank/DDBJ whole genome shotgun (WGS) entry which is preliminary data.</text>
</comment>
<dbReference type="GO" id="GO:0046872">
    <property type="term" value="F:metal ion binding"/>
    <property type="evidence" value="ECO:0007669"/>
    <property type="project" value="UniProtKB-KW"/>
</dbReference>
<accession>A0A2V1GZJ6</accession>
<dbReference type="SUPFAM" id="SSF50022">
    <property type="entry name" value="ISP domain"/>
    <property type="match status" value="1"/>
</dbReference>
<dbReference type="AlphaFoldDB" id="A0A2V1GZJ6"/>
<evidence type="ECO:0000259" key="6">
    <source>
        <dbReference type="PROSITE" id="PS51296"/>
    </source>
</evidence>
<evidence type="ECO:0000256" key="2">
    <source>
        <dbReference type="ARBA" id="ARBA00022723"/>
    </source>
</evidence>
<protein>
    <submittedName>
        <fullName evidence="7">Arsenate reductase (Azurin) small subunit</fullName>
    </submittedName>
</protein>
<dbReference type="Pfam" id="PF00355">
    <property type="entry name" value="Rieske"/>
    <property type="match status" value="1"/>
</dbReference>
<dbReference type="InterPro" id="IPR036922">
    <property type="entry name" value="Rieske_2Fe-2S_sf"/>
</dbReference>
<dbReference type="Gene3D" id="2.102.10.10">
    <property type="entry name" value="Rieske [2Fe-2S] iron-sulphur domain"/>
    <property type="match status" value="1"/>
</dbReference>
<dbReference type="NCBIfam" id="TIGR02694">
    <property type="entry name" value="arsenite_ox_S"/>
    <property type="match status" value="1"/>
</dbReference>
<dbReference type="InterPro" id="IPR017941">
    <property type="entry name" value="Rieske_2Fe-2S"/>
</dbReference>
<dbReference type="InterPro" id="IPR014067">
    <property type="entry name" value="AioB/IdrB_ssu"/>
</dbReference>
<evidence type="ECO:0000256" key="4">
    <source>
        <dbReference type="ARBA" id="ARBA00023004"/>
    </source>
</evidence>
<evidence type="ECO:0000256" key="1">
    <source>
        <dbReference type="ARBA" id="ARBA00022714"/>
    </source>
</evidence>
<dbReference type="PROSITE" id="PS51296">
    <property type="entry name" value="RIESKE"/>
    <property type="match status" value="1"/>
</dbReference>
<dbReference type="EMBL" id="QDDL01000001">
    <property type="protein sequence ID" value="PVZ72474.1"/>
    <property type="molecule type" value="Genomic_DNA"/>
</dbReference>
<dbReference type="Proteomes" id="UP000244906">
    <property type="component" value="Unassembled WGS sequence"/>
</dbReference>
<keyword evidence="8" id="KW-1185">Reference proteome</keyword>
<dbReference type="PROSITE" id="PS51318">
    <property type="entry name" value="TAT"/>
    <property type="match status" value="1"/>
</dbReference>
<dbReference type="GO" id="GO:0051537">
    <property type="term" value="F:2 iron, 2 sulfur cluster binding"/>
    <property type="evidence" value="ECO:0007669"/>
    <property type="project" value="UniProtKB-KW"/>
</dbReference>
<name>A0A2V1GZJ6_9GAMM</name>
<proteinExistence type="predicted"/>
<organism evidence="7 8">
    <name type="scientific">Pelagibaculum spongiae</name>
    <dbReference type="NCBI Taxonomy" id="2080658"/>
    <lineage>
        <taxon>Bacteria</taxon>
        <taxon>Pseudomonadati</taxon>
        <taxon>Pseudomonadota</taxon>
        <taxon>Gammaproteobacteria</taxon>
        <taxon>Oceanospirillales</taxon>
        <taxon>Pelagibaculum</taxon>
    </lineage>
</organism>
<evidence type="ECO:0000313" key="7">
    <source>
        <dbReference type="EMBL" id="PVZ72474.1"/>
    </source>
</evidence>